<gene>
    <name evidence="1" type="ORF">SAMN05660652_01435</name>
</gene>
<accession>A0A1G8AME9</accession>
<reference evidence="1 2" key="1">
    <citation type="submission" date="2016-10" db="EMBL/GenBank/DDBJ databases">
        <authorList>
            <person name="de Groot N.N."/>
        </authorList>
    </citation>
    <scope>NUCLEOTIDE SEQUENCE [LARGE SCALE GENOMIC DNA]</scope>
    <source>
        <strain evidence="1 2">DSM 5885</strain>
    </source>
</reference>
<evidence type="ECO:0000313" key="2">
    <source>
        <dbReference type="Proteomes" id="UP000198607"/>
    </source>
</evidence>
<protein>
    <submittedName>
        <fullName evidence="1">Uncharacterized protein</fullName>
    </submittedName>
</protein>
<organism evidence="1 2">
    <name type="scientific">Propionivibrio dicarboxylicus</name>
    <dbReference type="NCBI Taxonomy" id="83767"/>
    <lineage>
        <taxon>Bacteria</taxon>
        <taxon>Pseudomonadati</taxon>
        <taxon>Pseudomonadota</taxon>
        <taxon>Betaproteobacteria</taxon>
        <taxon>Rhodocyclales</taxon>
        <taxon>Rhodocyclaceae</taxon>
        <taxon>Propionivibrio</taxon>
    </lineage>
</organism>
<dbReference type="EMBL" id="FNCY01000004">
    <property type="protein sequence ID" value="SDH22114.1"/>
    <property type="molecule type" value="Genomic_DNA"/>
</dbReference>
<dbReference type="AlphaFoldDB" id="A0A1G8AME9"/>
<sequence>MRLQSPFHLYELVVILVLSRFGRLIILLRPLIQAMQGGVLPSRYFCDGMFIFRYLFDRLDLEFVRAALAAHNTSLCLEFKA</sequence>
<evidence type="ECO:0000313" key="1">
    <source>
        <dbReference type="EMBL" id="SDH22114.1"/>
    </source>
</evidence>
<name>A0A1G8AME9_9RHOO</name>
<dbReference type="STRING" id="83767.SAMN05660652_01435"/>
<proteinExistence type="predicted"/>
<dbReference type="Proteomes" id="UP000198607">
    <property type="component" value="Unassembled WGS sequence"/>
</dbReference>
<keyword evidence="2" id="KW-1185">Reference proteome</keyword>